<comment type="subcellular location">
    <subcellularLocation>
        <location evidence="1">Membrane</location>
        <topology evidence="1">Multi-pass membrane protein</topology>
    </subcellularLocation>
</comment>
<evidence type="ECO:0000256" key="4">
    <source>
        <dbReference type="ARBA" id="ARBA00023136"/>
    </source>
</evidence>
<evidence type="ECO:0000256" key="1">
    <source>
        <dbReference type="ARBA" id="ARBA00004141"/>
    </source>
</evidence>
<dbReference type="EMBL" id="UINC01038028">
    <property type="protein sequence ID" value="SVB34420.1"/>
    <property type="molecule type" value="Genomic_DNA"/>
</dbReference>
<dbReference type="Gene3D" id="1.10.3430.10">
    <property type="entry name" value="Ammonium transporter AmtB like domains"/>
    <property type="match status" value="1"/>
</dbReference>
<gene>
    <name evidence="7" type="ORF">METZ01_LOCUS187274</name>
</gene>
<evidence type="ECO:0000259" key="6">
    <source>
        <dbReference type="Pfam" id="PF00909"/>
    </source>
</evidence>
<dbReference type="InterPro" id="IPR024041">
    <property type="entry name" value="NH4_transpt_AmtB-like_dom"/>
</dbReference>
<feature type="domain" description="Ammonium transporter AmtB-like" evidence="6">
    <location>
        <begin position="3"/>
        <end position="57"/>
    </location>
</feature>
<keyword evidence="4 5" id="KW-0472">Membrane</keyword>
<keyword evidence="2 5" id="KW-0812">Transmembrane</keyword>
<dbReference type="AlphaFoldDB" id="A0A382D7P2"/>
<accession>A0A382D7P2</accession>
<evidence type="ECO:0000256" key="2">
    <source>
        <dbReference type="ARBA" id="ARBA00022692"/>
    </source>
</evidence>
<keyword evidence="3 5" id="KW-1133">Transmembrane helix</keyword>
<reference evidence="7" key="1">
    <citation type="submission" date="2018-05" db="EMBL/GenBank/DDBJ databases">
        <authorList>
            <person name="Lanie J.A."/>
            <person name="Ng W.-L."/>
            <person name="Kazmierczak K.M."/>
            <person name="Andrzejewski T.M."/>
            <person name="Davidsen T.M."/>
            <person name="Wayne K.J."/>
            <person name="Tettelin H."/>
            <person name="Glass J.I."/>
            <person name="Rusch D."/>
            <person name="Podicherti R."/>
            <person name="Tsui H.-C.T."/>
            <person name="Winkler M.E."/>
        </authorList>
    </citation>
    <scope>NUCLEOTIDE SEQUENCE</scope>
</reference>
<name>A0A382D7P2_9ZZZZ</name>
<dbReference type="Pfam" id="PF00909">
    <property type="entry name" value="Ammonium_transp"/>
    <property type="match status" value="1"/>
</dbReference>
<feature type="transmembrane region" description="Helical" evidence="5">
    <location>
        <begin position="6"/>
        <end position="30"/>
    </location>
</feature>
<proteinExistence type="predicted"/>
<evidence type="ECO:0000313" key="7">
    <source>
        <dbReference type="EMBL" id="SVB34420.1"/>
    </source>
</evidence>
<dbReference type="InterPro" id="IPR029020">
    <property type="entry name" value="Ammonium/urea_transptr"/>
</dbReference>
<dbReference type="GO" id="GO:0008519">
    <property type="term" value="F:ammonium channel activity"/>
    <property type="evidence" value="ECO:0007669"/>
    <property type="project" value="InterPro"/>
</dbReference>
<evidence type="ECO:0000256" key="5">
    <source>
        <dbReference type="SAM" id="Phobius"/>
    </source>
</evidence>
<dbReference type="GO" id="GO:0016020">
    <property type="term" value="C:membrane"/>
    <property type="evidence" value="ECO:0007669"/>
    <property type="project" value="UniProtKB-SubCell"/>
</dbReference>
<evidence type="ECO:0000256" key="3">
    <source>
        <dbReference type="ARBA" id="ARBA00022989"/>
    </source>
</evidence>
<organism evidence="7">
    <name type="scientific">marine metagenome</name>
    <dbReference type="NCBI Taxonomy" id="408172"/>
    <lineage>
        <taxon>unclassified sequences</taxon>
        <taxon>metagenomes</taxon>
        <taxon>ecological metagenomes</taxon>
    </lineage>
</organism>
<protein>
    <recommendedName>
        <fullName evidence="6">Ammonium transporter AmtB-like domain-containing protein</fullName>
    </recommendedName>
</protein>
<sequence>MGGQVVVQLIGVGVTVCNVGVLAFIILELVDAMVGQRVSKQEEKVGLDMATHNERAYNLMKSLAGCLIVVWNDNPRIFRSYRQLVFNQYSS</sequence>